<feature type="domain" description="Histidine kinase" evidence="14">
    <location>
        <begin position="248"/>
        <end position="465"/>
    </location>
</feature>
<protein>
    <recommendedName>
        <fullName evidence="4">histidine kinase</fullName>
        <ecNumber evidence="4">2.7.13.3</ecNumber>
    </recommendedName>
</protein>
<dbReference type="Gene3D" id="1.10.8.500">
    <property type="entry name" value="HAMP domain in histidine kinase"/>
    <property type="match status" value="1"/>
</dbReference>
<dbReference type="InterPro" id="IPR005467">
    <property type="entry name" value="His_kinase_dom"/>
</dbReference>
<comment type="subcellular location">
    <subcellularLocation>
        <location evidence="3">Cell membrane</location>
        <topology evidence="3">Multi-pass membrane protein</topology>
    </subcellularLocation>
    <subcellularLocation>
        <location evidence="2">Membrane raft</location>
        <topology evidence="2">Multi-pass membrane protein</topology>
    </subcellularLocation>
</comment>
<dbReference type="InterPro" id="IPR036097">
    <property type="entry name" value="HisK_dim/P_sf"/>
</dbReference>
<dbReference type="GO" id="GO:0005886">
    <property type="term" value="C:plasma membrane"/>
    <property type="evidence" value="ECO:0007669"/>
    <property type="project" value="UniProtKB-SubCell"/>
</dbReference>
<reference evidence="16 17" key="1">
    <citation type="submission" date="2018-10" db="EMBL/GenBank/DDBJ databases">
        <title>Phylogenomics of Brevibacillus.</title>
        <authorList>
            <person name="Dunlap C."/>
        </authorList>
    </citation>
    <scope>NUCLEOTIDE SEQUENCE [LARGE SCALE GENOMIC DNA]</scope>
    <source>
        <strain evidence="16 17">DSM 100115</strain>
    </source>
</reference>
<evidence type="ECO:0000256" key="11">
    <source>
        <dbReference type="ARBA" id="ARBA00023012"/>
    </source>
</evidence>
<keyword evidence="7" id="KW-0808">Transferase</keyword>
<dbReference type="OrthoDB" id="9813151at2"/>
<dbReference type="GO" id="GO:0005524">
    <property type="term" value="F:ATP binding"/>
    <property type="evidence" value="ECO:0007669"/>
    <property type="project" value="UniProtKB-KW"/>
</dbReference>
<dbReference type="SUPFAM" id="SSF47384">
    <property type="entry name" value="Homodimeric domain of signal transducing histidine kinase"/>
    <property type="match status" value="1"/>
</dbReference>
<evidence type="ECO:0000313" key="16">
    <source>
        <dbReference type="EMBL" id="RNB57925.1"/>
    </source>
</evidence>
<dbReference type="FunFam" id="3.30.565.10:FF:000023">
    <property type="entry name" value="PAS domain-containing sensor histidine kinase"/>
    <property type="match status" value="1"/>
</dbReference>
<keyword evidence="12 13" id="KW-0472">Membrane</keyword>
<keyword evidence="11" id="KW-0902">Two-component regulatory system</keyword>
<keyword evidence="8" id="KW-0547">Nucleotide-binding</keyword>
<dbReference type="PRINTS" id="PR00344">
    <property type="entry name" value="BCTRLSENSOR"/>
</dbReference>
<feature type="transmembrane region" description="Helical" evidence="13">
    <location>
        <begin position="165"/>
        <end position="185"/>
    </location>
</feature>
<dbReference type="InterPro" id="IPR003661">
    <property type="entry name" value="HisK_dim/P_dom"/>
</dbReference>
<evidence type="ECO:0000256" key="3">
    <source>
        <dbReference type="ARBA" id="ARBA00004651"/>
    </source>
</evidence>
<dbReference type="PROSITE" id="PS50109">
    <property type="entry name" value="HIS_KIN"/>
    <property type="match status" value="1"/>
</dbReference>
<dbReference type="InterPro" id="IPR003660">
    <property type="entry name" value="HAMP_dom"/>
</dbReference>
<dbReference type="Proteomes" id="UP000268829">
    <property type="component" value="Unassembled WGS sequence"/>
</dbReference>
<keyword evidence="5" id="KW-1003">Cell membrane</keyword>
<dbReference type="InterPro" id="IPR050736">
    <property type="entry name" value="Sensor_HK_Regulatory"/>
</dbReference>
<dbReference type="SMART" id="SM00388">
    <property type="entry name" value="HisKA"/>
    <property type="match status" value="1"/>
</dbReference>
<dbReference type="InterPro" id="IPR036890">
    <property type="entry name" value="HATPase_C_sf"/>
</dbReference>
<evidence type="ECO:0000313" key="17">
    <source>
        <dbReference type="Proteomes" id="UP000268829"/>
    </source>
</evidence>
<dbReference type="EC" id="2.7.13.3" evidence="4"/>
<dbReference type="CDD" id="cd00082">
    <property type="entry name" value="HisKA"/>
    <property type="match status" value="1"/>
</dbReference>
<keyword evidence="10" id="KW-0067">ATP-binding</keyword>
<evidence type="ECO:0000256" key="7">
    <source>
        <dbReference type="ARBA" id="ARBA00022679"/>
    </source>
</evidence>
<dbReference type="Pfam" id="PF02518">
    <property type="entry name" value="HATPase_c"/>
    <property type="match status" value="1"/>
</dbReference>
<dbReference type="SMART" id="SM00304">
    <property type="entry name" value="HAMP"/>
    <property type="match status" value="1"/>
</dbReference>
<dbReference type="CDD" id="cd06225">
    <property type="entry name" value="HAMP"/>
    <property type="match status" value="1"/>
</dbReference>
<dbReference type="Gene3D" id="3.30.450.20">
    <property type="entry name" value="PAS domain"/>
    <property type="match status" value="1"/>
</dbReference>
<dbReference type="SUPFAM" id="SSF55874">
    <property type="entry name" value="ATPase domain of HSP90 chaperone/DNA topoisomerase II/histidine kinase"/>
    <property type="match status" value="1"/>
</dbReference>
<dbReference type="InterPro" id="IPR003594">
    <property type="entry name" value="HATPase_dom"/>
</dbReference>
<feature type="domain" description="HAMP" evidence="15">
    <location>
        <begin position="187"/>
        <end position="240"/>
    </location>
</feature>
<dbReference type="SUPFAM" id="SSF158472">
    <property type="entry name" value="HAMP domain-like"/>
    <property type="match status" value="1"/>
</dbReference>
<dbReference type="AlphaFoldDB" id="A0A3M8B517"/>
<evidence type="ECO:0000259" key="15">
    <source>
        <dbReference type="PROSITE" id="PS50885"/>
    </source>
</evidence>
<proteinExistence type="predicted"/>
<dbReference type="PANTHER" id="PTHR43711">
    <property type="entry name" value="TWO-COMPONENT HISTIDINE KINASE"/>
    <property type="match status" value="1"/>
</dbReference>
<dbReference type="InterPro" id="IPR004358">
    <property type="entry name" value="Sig_transdc_His_kin-like_C"/>
</dbReference>
<dbReference type="GO" id="GO:0000155">
    <property type="term" value="F:phosphorelay sensor kinase activity"/>
    <property type="evidence" value="ECO:0007669"/>
    <property type="project" value="InterPro"/>
</dbReference>
<dbReference type="Pfam" id="PF00512">
    <property type="entry name" value="HisKA"/>
    <property type="match status" value="1"/>
</dbReference>
<comment type="catalytic activity">
    <reaction evidence="1">
        <text>ATP + protein L-histidine = ADP + protein N-phospho-L-histidine.</text>
        <dbReference type="EC" id="2.7.13.3"/>
    </reaction>
</comment>
<evidence type="ECO:0000256" key="10">
    <source>
        <dbReference type="ARBA" id="ARBA00022840"/>
    </source>
</evidence>
<keyword evidence="6" id="KW-0597">Phosphoprotein</keyword>
<accession>A0A3M8B517</accession>
<evidence type="ECO:0000259" key="14">
    <source>
        <dbReference type="PROSITE" id="PS50109"/>
    </source>
</evidence>
<evidence type="ECO:0000256" key="1">
    <source>
        <dbReference type="ARBA" id="ARBA00000085"/>
    </source>
</evidence>
<dbReference type="PROSITE" id="PS50885">
    <property type="entry name" value="HAMP"/>
    <property type="match status" value="1"/>
</dbReference>
<keyword evidence="13" id="KW-0812">Transmembrane</keyword>
<dbReference type="GO" id="GO:0045121">
    <property type="term" value="C:membrane raft"/>
    <property type="evidence" value="ECO:0007669"/>
    <property type="project" value="UniProtKB-SubCell"/>
</dbReference>
<dbReference type="FunFam" id="1.10.287.130:FF:000001">
    <property type="entry name" value="Two-component sensor histidine kinase"/>
    <property type="match status" value="1"/>
</dbReference>
<evidence type="ECO:0000256" key="9">
    <source>
        <dbReference type="ARBA" id="ARBA00022777"/>
    </source>
</evidence>
<evidence type="ECO:0000256" key="5">
    <source>
        <dbReference type="ARBA" id="ARBA00022475"/>
    </source>
</evidence>
<evidence type="ECO:0000256" key="4">
    <source>
        <dbReference type="ARBA" id="ARBA00012438"/>
    </source>
</evidence>
<dbReference type="CDD" id="cd16922">
    <property type="entry name" value="HATPase_EvgS-ArcB-TorS-like"/>
    <property type="match status" value="1"/>
</dbReference>
<dbReference type="PANTHER" id="PTHR43711:SF1">
    <property type="entry name" value="HISTIDINE KINASE 1"/>
    <property type="match status" value="1"/>
</dbReference>
<evidence type="ECO:0000256" key="2">
    <source>
        <dbReference type="ARBA" id="ARBA00004314"/>
    </source>
</evidence>
<dbReference type="Gene3D" id="1.10.287.130">
    <property type="match status" value="1"/>
</dbReference>
<dbReference type="Gene3D" id="3.30.565.10">
    <property type="entry name" value="Histidine kinase-like ATPase, C-terminal domain"/>
    <property type="match status" value="1"/>
</dbReference>
<sequence length="474" mass="53278">MIGSRIVVKLGGTIILLFLIVLLPVGFVIERIFSGFYYNEVWEQNVGLSTQYATIIANTNNSSVIPMIEMMAGFSQIKLYIVDSRGRIIANSGIPDLVKGTLLPTEEIFPLSQGKAIEKVYMEPSTGKRYLVSGQPIINEQGFLGGVYVMSSIEGIDQSLQNVRAMLLLSGVGAFFLALGFTYILSKKLSHPLIQMEKAARKIAKGDLDTRVTVRSTSDEIGSLAQAINDLAFDLQRVRDSRREFFANISHELRTPITYVEGYAKALKDKMYQSEQEKEQYLDIIYEESVRLSNMIGDLFDLSKMDEGKISLQMEWVDLSEVMEGAIHKSVFRARKKGLDIEYSVQDRLPLAYCDGNRMTQVFINLLDNAIRYTEKGRISVTMWQEEDGIKIAVTDTGMGIPEAELPYIFDRFYRVEKSRSRQYGGTGLGLAIVKNLVELQGGTIFVTSKLEKGTRFELTFPNVAETETRGEDR</sequence>
<comment type="caution">
    <text evidence="16">The sequence shown here is derived from an EMBL/GenBank/DDBJ whole genome shotgun (WGS) entry which is preliminary data.</text>
</comment>
<feature type="transmembrane region" description="Helical" evidence="13">
    <location>
        <begin position="6"/>
        <end position="29"/>
    </location>
</feature>
<keyword evidence="17" id="KW-1185">Reference proteome</keyword>
<gene>
    <name evidence="16" type="ORF">EDM57_09425</name>
</gene>
<dbReference type="EMBL" id="RHHS01000020">
    <property type="protein sequence ID" value="RNB57925.1"/>
    <property type="molecule type" value="Genomic_DNA"/>
</dbReference>
<keyword evidence="9 16" id="KW-0418">Kinase</keyword>
<organism evidence="16 17">
    <name type="scientific">Brevibacillus gelatini</name>
    <dbReference type="NCBI Taxonomy" id="1655277"/>
    <lineage>
        <taxon>Bacteria</taxon>
        <taxon>Bacillati</taxon>
        <taxon>Bacillota</taxon>
        <taxon>Bacilli</taxon>
        <taxon>Bacillales</taxon>
        <taxon>Paenibacillaceae</taxon>
        <taxon>Brevibacillus</taxon>
    </lineage>
</organism>
<evidence type="ECO:0000256" key="12">
    <source>
        <dbReference type="ARBA" id="ARBA00023136"/>
    </source>
</evidence>
<evidence type="ECO:0000256" key="6">
    <source>
        <dbReference type="ARBA" id="ARBA00022553"/>
    </source>
</evidence>
<dbReference type="Pfam" id="PF00672">
    <property type="entry name" value="HAMP"/>
    <property type="match status" value="1"/>
</dbReference>
<dbReference type="SMART" id="SM00387">
    <property type="entry name" value="HATPase_c"/>
    <property type="match status" value="1"/>
</dbReference>
<dbReference type="RefSeq" id="WP_122904515.1">
    <property type="nucleotide sequence ID" value="NZ_RHHS01000020.1"/>
</dbReference>
<evidence type="ECO:0000256" key="8">
    <source>
        <dbReference type="ARBA" id="ARBA00022741"/>
    </source>
</evidence>
<name>A0A3M8B517_9BACL</name>
<evidence type="ECO:0000256" key="13">
    <source>
        <dbReference type="SAM" id="Phobius"/>
    </source>
</evidence>
<keyword evidence="13" id="KW-1133">Transmembrane helix</keyword>